<evidence type="ECO:0000313" key="1">
    <source>
        <dbReference type="EMBL" id="KAK3167085.1"/>
    </source>
</evidence>
<reference evidence="1" key="1">
    <citation type="submission" date="2022-11" db="EMBL/GenBank/DDBJ databases">
        <title>Chromosomal genome sequence assembly and mating type (MAT) locus characterization of the leprose asexual lichenized fungus Lepraria neglecta (Nyl.) Erichsen.</title>
        <authorList>
            <person name="Allen J.L."/>
            <person name="Pfeffer B."/>
        </authorList>
    </citation>
    <scope>NUCLEOTIDE SEQUENCE</scope>
    <source>
        <strain evidence="1">Allen 5258</strain>
    </source>
</reference>
<keyword evidence="2" id="KW-1185">Reference proteome</keyword>
<dbReference type="AlphaFoldDB" id="A0AAD9YWV1"/>
<sequence length="202" mass="22011">MNYPRIEYASQLVDGVKLSSEFVAMIQPVSKPVYIIADDFTQQDLDKFSTVLNSGTEDRWMSNTDVPSSRFRVVMAATTIDIPKVCISPGLIRSKPDLQPPGMPALTYLFLVQGKNASERTKAVSKPTRDGAAAAILHEVMNGYSIVFSGAILTSNISKIFPANPTAGARWKFSKVKDIAGLNNVALEKDNRGQAITIGVWC</sequence>
<dbReference type="EMBL" id="JASNWA010000011">
    <property type="protein sequence ID" value="KAK3167085.1"/>
    <property type="molecule type" value="Genomic_DNA"/>
</dbReference>
<accession>A0AAD9YWV1</accession>
<proteinExistence type="predicted"/>
<comment type="caution">
    <text evidence="1">The sequence shown here is derived from an EMBL/GenBank/DDBJ whole genome shotgun (WGS) entry which is preliminary data.</text>
</comment>
<protein>
    <submittedName>
        <fullName evidence="1">Uncharacterized protein</fullName>
    </submittedName>
</protein>
<organism evidence="1 2">
    <name type="scientific">Lepraria neglecta</name>
    <dbReference type="NCBI Taxonomy" id="209136"/>
    <lineage>
        <taxon>Eukaryota</taxon>
        <taxon>Fungi</taxon>
        <taxon>Dikarya</taxon>
        <taxon>Ascomycota</taxon>
        <taxon>Pezizomycotina</taxon>
        <taxon>Lecanoromycetes</taxon>
        <taxon>OSLEUM clade</taxon>
        <taxon>Lecanoromycetidae</taxon>
        <taxon>Lecanorales</taxon>
        <taxon>Lecanorineae</taxon>
        <taxon>Stereocaulaceae</taxon>
        <taxon>Lepraria</taxon>
    </lineage>
</organism>
<evidence type="ECO:0000313" key="2">
    <source>
        <dbReference type="Proteomes" id="UP001276659"/>
    </source>
</evidence>
<name>A0AAD9YWV1_9LECA</name>
<gene>
    <name evidence="1" type="ORF">OEA41_010210</name>
</gene>
<dbReference type="Proteomes" id="UP001276659">
    <property type="component" value="Unassembled WGS sequence"/>
</dbReference>